<feature type="region of interest" description="Disordered" evidence="1">
    <location>
        <begin position="31"/>
        <end position="70"/>
    </location>
</feature>
<dbReference type="Proteomes" id="UP000774130">
    <property type="component" value="Unassembled WGS sequence"/>
</dbReference>
<keyword evidence="4" id="KW-1185">Reference proteome</keyword>
<name>A0ABS6TE25_9ENTE</name>
<feature type="compositionally biased region" description="Low complexity" evidence="1">
    <location>
        <begin position="31"/>
        <end position="46"/>
    </location>
</feature>
<proteinExistence type="predicted"/>
<reference evidence="3 4" key="1">
    <citation type="submission" date="2021-06" db="EMBL/GenBank/DDBJ databases">
        <title>Enterococcus alishanensis sp. nov., a novel lactic acid bacterium isolated from fresh coffee beans.</title>
        <authorList>
            <person name="Chen Y.-S."/>
        </authorList>
    </citation>
    <scope>NUCLEOTIDE SEQUENCE [LARGE SCALE GENOMIC DNA]</scope>
    <source>
        <strain evidence="3 4">ALS3</strain>
    </source>
</reference>
<accession>A0ABS6TE25</accession>
<sequence length="1640" mass="173712">MLWRKILVIIFVMNFFLSSAPVLAATTQDSTTSTSSEVFPSESSETVNQADSLPTQSTDPIEQASQSDDYSTMADPQIYTVIFETDTAHLFSNQSFQASIKLNQGDLLTDSQIPIFEESVQDDFEGWKIGDKLYSNEQLKQMEIDQNIQVVAQFKEKAQMTRQSLAVNQSIKDIIASANQSKVIVVPSPTGDGNPYHEYDANENGVKQGLFDLYTNGHNNDFVMYFGSNVTLGAATMAKAVPTAVSAANVTFTALTGKVNQLTITGVSNDPISNDTTSPTGAKTLSLPADSFFGNNIILRNIRYSGSRYYMNGYNLNLNGGSYGTSTSSIFGGTDNGDVTGNPIITVNSTGSGYWDFYGGNDSGGTLNGSTTLNFNNSSGNLRNLAGGAKVGTINGNTAVTINNLGGEITDSYYGGGVGNTASATANVTGNVVTNMDVQDQNTKFKLNSNVIYGGVQYGNINGTITTTIAGYGAIDGSNTGGLTTYPGFIGGSREGNIGSDRQKVAITNNIDFSKYSAGVTPFSGGNNVKGTITGSIKNTVRAGQRDKGALAGVYGGGSRNITTLSAAKLGTSNAVINSANDNFDSLTKEQRKAKAESAADFKVYGNIDLNILGGCVSLDTDPSYTRAAGYGGYIEGDTSVTLGTLTADKSVGGDGLVYSNYTAAYNLNNLSYDKTKNTRSYFTGYDVVGGGGTPGDSWSIYIYGHTKVTMNNVVARWTYGGNFSGVVDAPTNSSNYASEYVMNAGIADTTEGTGYIAQRTYGSSHTQINYGQVDWFTSGGGWGDWKQYGDASVEFVSGIHNGTVGGTYGYSGVANHVIDGNVSVSILGGDFSGSPSHTSDKAFSAGPSNQGTITGDATLTLDLRTVNGKTFVPPPKVEITAGRHASAINNYIKLGKTGSKVNLNIYANKDSGDVLKGATIFGDGGNTASDSQMSDVNINIDAPDSTIGTLYATQYSNVASDALLRNVNVKIQRIKSISGISGGNQTDNITNLVASNSAAKNIHSNFQIGQQVSDTSEFQTTPILISGVGLINFTSLDIDNKTTLTATTGNIKNGANATVASHSTTYNNFGDITLHDGSGLGILTNTAFISAGKLSINGENSLESPEGKGKVNISDINFSDPTDARLTWIKNSTTNTMTTQTGSWFGKQSSYQVLTINPTGKNAEKISPLNFKGIEKTTGKTFIGDNDITNSQEGYGLMLPGAVYDYQVNTPIAEGKGFIEHNVAQVTADNKPILQVWGSEVANTPVTKGRLVVPAVNKILPTLTFSPDKSSFSWLYSGEVVSTKVGSSSQIFTEQKNSDPVTWTSADGEYSYSINIKYSNKAEVTAKNAIITEKQAAAIQTKEDVVKLMTASGRPNLQSNLDDQLLALIKQPLAQDQLSRVHDIRFSTGTSTVNQATQDVQLTVVKDDSSIAPDGSFAIVAQDIQLKLVDANNLANLEALNQLTKASVIFADGRSSQVPSLPQATFDEVKGASDAKTVIANYTFSNSGQSATKDVNISILGTLSLNEVPSKVDFGAQKVSNTVKTYTPTVTGALKVKDTRGVDKQPWRLTLRESDKLADGSNDLSGLFNYTNSQGTVQITDQNIPVEERSAQSNDVIDITQQWDASYGLHLTVPVEKQLIGDYQGTLTWSLENVPGNNP</sequence>
<keyword evidence="2" id="KW-0732">Signal</keyword>
<dbReference type="RefSeq" id="WP_218326230.1">
    <property type="nucleotide sequence ID" value="NZ_JAHUZB010000004.1"/>
</dbReference>
<dbReference type="EMBL" id="JAHUZB010000004">
    <property type="protein sequence ID" value="MBV7391137.1"/>
    <property type="molecule type" value="Genomic_DNA"/>
</dbReference>
<comment type="caution">
    <text evidence="3">The sequence shown here is derived from an EMBL/GenBank/DDBJ whole genome shotgun (WGS) entry which is preliminary data.</text>
</comment>
<feature type="compositionally biased region" description="Polar residues" evidence="1">
    <location>
        <begin position="47"/>
        <end position="70"/>
    </location>
</feature>
<organism evidence="3 4">
    <name type="scientific">Enterococcus alishanensis</name>
    <dbReference type="NCBI Taxonomy" id="1303817"/>
    <lineage>
        <taxon>Bacteria</taxon>
        <taxon>Bacillati</taxon>
        <taxon>Bacillota</taxon>
        <taxon>Bacilli</taxon>
        <taxon>Lactobacillales</taxon>
        <taxon>Enterococcaceae</taxon>
        <taxon>Enterococcus</taxon>
    </lineage>
</organism>
<evidence type="ECO:0008006" key="5">
    <source>
        <dbReference type="Google" id="ProtNLM"/>
    </source>
</evidence>
<evidence type="ECO:0000256" key="1">
    <source>
        <dbReference type="SAM" id="MobiDB-lite"/>
    </source>
</evidence>
<protein>
    <recommendedName>
        <fullName evidence="5">WxL domain-containing protein</fullName>
    </recommendedName>
</protein>
<evidence type="ECO:0000313" key="3">
    <source>
        <dbReference type="EMBL" id="MBV7391137.1"/>
    </source>
</evidence>
<evidence type="ECO:0000313" key="4">
    <source>
        <dbReference type="Proteomes" id="UP000774130"/>
    </source>
</evidence>
<evidence type="ECO:0000256" key="2">
    <source>
        <dbReference type="SAM" id="SignalP"/>
    </source>
</evidence>
<feature type="chain" id="PRO_5046582780" description="WxL domain-containing protein" evidence="2">
    <location>
        <begin position="25"/>
        <end position="1640"/>
    </location>
</feature>
<gene>
    <name evidence="3" type="ORF">KUA55_10630</name>
</gene>
<feature type="signal peptide" evidence="2">
    <location>
        <begin position="1"/>
        <end position="24"/>
    </location>
</feature>